<dbReference type="Proteomes" id="UP000887540">
    <property type="component" value="Unplaced"/>
</dbReference>
<name>A0A914E135_9BILA</name>
<protein>
    <submittedName>
        <fullName evidence="5">Reduced folate carrier</fullName>
    </submittedName>
</protein>
<sequence>MGSEDCDCNNDKEQIGAISKLSFTPNPHLQTLRGRFRNLRRRDWTWLLPVLLCCYAVLKEIKVGEPFLFKYQTEYLNLTAEQITGEIYPYNPYTYTIVLIPIFIFTDILLYHPTMLLEVLGQIGFRASLVFMSSVPSQIFGMMSYGVATASEVGFFSYIYARLEKDQYRKLTSWTRAGTMAGRTFGYLFSQFLILSNLGTYRTLNEIAFVMPCIVLVFCIFLPRVHWKVMVGRMLEAKGREIKASSTPSTKSLPKSYGKYVLYRLKKLRSDFCKVYQVGHIRKWSFWWAMTTCMSLQVALFAQTLWGEVQTEKSPLNGFAEAAYTATATLAILGMNALPINWDKWGELALVIISSIDAALLFLYSQTMSIYVMYFCYISYRSLYQVMITIAQWNIAKKMMCESYGLVFGVNGFIALIMQTILTVVISDKRGLGLPVRAQYIIYACCHLVIALIFLVSITLTLVSYLCERKKKDVIRPQSSQNDLEAQADKTSQGSGETDMSITNEKNEV</sequence>
<feature type="transmembrane region" description="Helical" evidence="3">
    <location>
        <begin position="345"/>
        <end position="364"/>
    </location>
</feature>
<comment type="similarity">
    <text evidence="1">Belongs to the reduced folate carrier (RFC) transporter (TC 2.A.48) family.</text>
</comment>
<feature type="transmembrane region" description="Helical" evidence="3">
    <location>
        <begin position="207"/>
        <end position="225"/>
    </location>
</feature>
<evidence type="ECO:0000256" key="3">
    <source>
        <dbReference type="SAM" id="Phobius"/>
    </source>
</evidence>
<evidence type="ECO:0000256" key="1">
    <source>
        <dbReference type="ARBA" id="ARBA00005773"/>
    </source>
</evidence>
<accession>A0A914E135</accession>
<feature type="transmembrane region" description="Helical" evidence="3">
    <location>
        <begin position="93"/>
        <end position="111"/>
    </location>
</feature>
<dbReference type="Gene3D" id="1.20.1250.20">
    <property type="entry name" value="MFS general substrate transporter like domains"/>
    <property type="match status" value="1"/>
</dbReference>
<feature type="compositionally biased region" description="Polar residues" evidence="2">
    <location>
        <begin position="477"/>
        <end position="509"/>
    </location>
</feature>
<dbReference type="GO" id="GO:0005886">
    <property type="term" value="C:plasma membrane"/>
    <property type="evidence" value="ECO:0007669"/>
    <property type="project" value="TreeGrafter"/>
</dbReference>
<dbReference type="GO" id="GO:0090482">
    <property type="term" value="F:vitamin transmembrane transporter activity"/>
    <property type="evidence" value="ECO:0007669"/>
    <property type="project" value="InterPro"/>
</dbReference>
<dbReference type="WBParaSite" id="ACRNAN_scaffold4902.g11816.t1">
    <property type="protein sequence ID" value="ACRNAN_scaffold4902.g11816.t1"/>
    <property type="gene ID" value="ACRNAN_scaffold4902.g11816"/>
</dbReference>
<dbReference type="AlphaFoldDB" id="A0A914E135"/>
<feature type="transmembrane region" description="Helical" evidence="3">
    <location>
        <begin position="145"/>
        <end position="163"/>
    </location>
</feature>
<keyword evidence="3" id="KW-1133">Transmembrane helix</keyword>
<dbReference type="InterPro" id="IPR002666">
    <property type="entry name" value="Folate_carrier"/>
</dbReference>
<dbReference type="Pfam" id="PF01770">
    <property type="entry name" value="Folate_carrier"/>
    <property type="match status" value="1"/>
</dbReference>
<feature type="region of interest" description="Disordered" evidence="2">
    <location>
        <begin position="476"/>
        <end position="509"/>
    </location>
</feature>
<feature type="transmembrane region" description="Helical" evidence="3">
    <location>
        <begin position="318"/>
        <end position="338"/>
    </location>
</feature>
<dbReference type="InterPro" id="IPR036259">
    <property type="entry name" value="MFS_trans_sf"/>
</dbReference>
<dbReference type="SUPFAM" id="SSF103473">
    <property type="entry name" value="MFS general substrate transporter"/>
    <property type="match status" value="1"/>
</dbReference>
<evidence type="ECO:0000313" key="5">
    <source>
        <dbReference type="WBParaSite" id="ACRNAN_scaffold4902.g11816.t1"/>
    </source>
</evidence>
<feature type="transmembrane region" description="Helical" evidence="3">
    <location>
        <begin position="403"/>
        <end position="426"/>
    </location>
</feature>
<evidence type="ECO:0000313" key="4">
    <source>
        <dbReference type="Proteomes" id="UP000887540"/>
    </source>
</evidence>
<feature type="transmembrane region" description="Helical" evidence="3">
    <location>
        <begin position="184"/>
        <end position="201"/>
    </location>
</feature>
<evidence type="ECO:0000256" key="2">
    <source>
        <dbReference type="SAM" id="MobiDB-lite"/>
    </source>
</evidence>
<feature type="transmembrane region" description="Helical" evidence="3">
    <location>
        <begin position="286"/>
        <end position="306"/>
    </location>
</feature>
<feature type="transmembrane region" description="Helical" evidence="3">
    <location>
        <begin position="370"/>
        <end position="391"/>
    </location>
</feature>
<dbReference type="PANTHER" id="PTHR10686:SF18">
    <property type="entry name" value="IP11787P-RELATED"/>
    <property type="match status" value="1"/>
</dbReference>
<dbReference type="PANTHER" id="PTHR10686">
    <property type="entry name" value="FOLATE TRANSPORTER"/>
    <property type="match status" value="1"/>
</dbReference>
<keyword evidence="3" id="KW-0472">Membrane</keyword>
<organism evidence="4 5">
    <name type="scientific">Acrobeloides nanus</name>
    <dbReference type="NCBI Taxonomy" id="290746"/>
    <lineage>
        <taxon>Eukaryota</taxon>
        <taxon>Metazoa</taxon>
        <taxon>Ecdysozoa</taxon>
        <taxon>Nematoda</taxon>
        <taxon>Chromadorea</taxon>
        <taxon>Rhabditida</taxon>
        <taxon>Tylenchina</taxon>
        <taxon>Cephalobomorpha</taxon>
        <taxon>Cephaloboidea</taxon>
        <taxon>Cephalobidae</taxon>
        <taxon>Acrobeloides</taxon>
    </lineage>
</organism>
<dbReference type="NCBIfam" id="TIGR00806">
    <property type="entry name" value="rfc"/>
    <property type="match status" value="1"/>
</dbReference>
<reference evidence="5" key="1">
    <citation type="submission" date="2022-11" db="UniProtKB">
        <authorList>
            <consortium name="WormBaseParasite"/>
        </authorList>
    </citation>
    <scope>IDENTIFICATION</scope>
</reference>
<proteinExistence type="inferred from homology"/>
<keyword evidence="3" id="KW-0812">Transmembrane</keyword>
<feature type="transmembrane region" description="Helical" evidence="3">
    <location>
        <begin position="438"/>
        <end position="466"/>
    </location>
</feature>
<keyword evidence="4" id="KW-1185">Reference proteome</keyword>